<evidence type="ECO:0000256" key="3">
    <source>
        <dbReference type="ARBA" id="ARBA00023163"/>
    </source>
</evidence>
<dbReference type="PANTHER" id="PTHR33204:SF29">
    <property type="entry name" value="TRANSCRIPTIONAL REGULATOR"/>
    <property type="match status" value="1"/>
</dbReference>
<dbReference type="Gene3D" id="1.10.10.10">
    <property type="entry name" value="Winged helix-like DNA-binding domain superfamily/Winged helix DNA-binding domain"/>
    <property type="match status" value="1"/>
</dbReference>
<dbReference type="PROSITE" id="PS51118">
    <property type="entry name" value="HTH_HXLR"/>
    <property type="match status" value="1"/>
</dbReference>
<keyword evidence="2" id="KW-0238">DNA-binding</keyword>
<dbReference type="PANTHER" id="PTHR33204">
    <property type="entry name" value="TRANSCRIPTIONAL REGULATOR, MARR FAMILY"/>
    <property type="match status" value="1"/>
</dbReference>
<evidence type="ECO:0000256" key="2">
    <source>
        <dbReference type="ARBA" id="ARBA00023125"/>
    </source>
</evidence>
<evidence type="ECO:0000313" key="6">
    <source>
        <dbReference type="Proteomes" id="UP001056201"/>
    </source>
</evidence>
<feature type="domain" description="HTH hxlR-type" evidence="4">
    <location>
        <begin position="8"/>
        <end position="107"/>
    </location>
</feature>
<gene>
    <name evidence="5" type="ORF">MW290_17285</name>
</gene>
<dbReference type="EMBL" id="CP097636">
    <property type="protein sequence ID" value="URI10744.1"/>
    <property type="molecule type" value="Genomic_DNA"/>
</dbReference>
<dbReference type="InterPro" id="IPR036388">
    <property type="entry name" value="WH-like_DNA-bd_sf"/>
</dbReference>
<sequence>MIRKTYGCGLEAALSLIGGKWKLLILYNLTGGEPRRFGELRRAIGHISEKMLTQELKELELDGVVNRRDYQEVPPRVEYTITPFGESLMTALTPLCEWGSKHMKKIGNLPTQVLPDDENEPVVCSKAKVKA</sequence>
<keyword evidence="3" id="KW-0804">Transcription</keyword>
<dbReference type="InterPro" id="IPR002577">
    <property type="entry name" value="HTH_HxlR"/>
</dbReference>
<dbReference type="InterPro" id="IPR036390">
    <property type="entry name" value="WH_DNA-bd_sf"/>
</dbReference>
<dbReference type="SUPFAM" id="SSF46785">
    <property type="entry name" value="Winged helix' DNA-binding domain"/>
    <property type="match status" value="1"/>
</dbReference>
<name>A0ABY4SCL6_AQUTE</name>
<organism evidence="5 6">
    <name type="scientific">Aquincola tertiaricarbonis</name>
    <dbReference type="NCBI Taxonomy" id="391953"/>
    <lineage>
        <taxon>Bacteria</taxon>
        <taxon>Pseudomonadati</taxon>
        <taxon>Pseudomonadota</taxon>
        <taxon>Betaproteobacteria</taxon>
        <taxon>Burkholderiales</taxon>
        <taxon>Sphaerotilaceae</taxon>
        <taxon>Aquincola</taxon>
    </lineage>
</organism>
<keyword evidence="6" id="KW-1185">Reference proteome</keyword>
<keyword evidence="1" id="KW-0805">Transcription regulation</keyword>
<protein>
    <submittedName>
        <fullName evidence="5">Helix-turn-helix transcriptional regulator</fullName>
    </submittedName>
</protein>
<dbReference type="Proteomes" id="UP001056201">
    <property type="component" value="Chromosome 2"/>
</dbReference>
<dbReference type="Pfam" id="PF01638">
    <property type="entry name" value="HxlR"/>
    <property type="match status" value="1"/>
</dbReference>
<evidence type="ECO:0000313" key="5">
    <source>
        <dbReference type="EMBL" id="URI10744.1"/>
    </source>
</evidence>
<reference evidence="5" key="1">
    <citation type="submission" date="2022-05" db="EMBL/GenBank/DDBJ databases">
        <title>An RpoN-dependent PEP-CTERM gene is involved in floc formation of an Aquincola tertiaricarbonis strain.</title>
        <authorList>
            <person name="Qiu D."/>
            <person name="Xia M."/>
        </authorList>
    </citation>
    <scope>NUCLEOTIDE SEQUENCE</scope>
    <source>
        <strain evidence="5">RN12</strain>
    </source>
</reference>
<dbReference type="RefSeq" id="WP_250198948.1">
    <property type="nucleotide sequence ID" value="NZ_CP097636.1"/>
</dbReference>
<proteinExistence type="predicted"/>
<evidence type="ECO:0000259" key="4">
    <source>
        <dbReference type="PROSITE" id="PS51118"/>
    </source>
</evidence>
<evidence type="ECO:0000256" key="1">
    <source>
        <dbReference type="ARBA" id="ARBA00023015"/>
    </source>
</evidence>
<accession>A0ABY4SCL6</accession>